<feature type="transmembrane region" description="Helical" evidence="14">
    <location>
        <begin position="215"/>
        <end position="236"/>
    </location>
</feature>
<feature type="transmembrane region" description="Helical" evidence="14">
    <location>
        <begin position="248"/>
        <end position="265"/>
    </location>
</feature>
<evidence type="ECO:0000256" key="5">
    <source>
        <dbReference type="ARBA" id="ARBA00022475"/>
    </source>
</evidence>
<evidence type="ECO:0000256" key="12">
    <source>
        <dbReference type="ARBA" id="ARBA00032932"/>
    </source>
</evidence>
<feature type="transmembrane region" description="Helical" evidence="14">
    <location>
        <begin position="106"/>
        <end position="127"/>
    </location>
</feature>
<proteinExistence type="inferred from homology"/>
<evidence type="ECO:0000256" key="3">
    <source>
        <dbReference type="ARBA" id="ARBA00012374"/>
    </source>
</evidence>
<feature type="transmembrane region" description="Helical" evidence="14">
    <location>
        <begin position="81"/>
        <end position="100"/>
    </location>
</feature>
<feature type="transmembrane region" description="Helical" evidence="14">
    <location>
        <begin position="44"/>
        <end position="61"/>
    </location>
</feature>
<accession>A0A8J6XZ09</accession>
<evidence type="ECO:0000313" key="15">
    <source>
        <dbReference type="EMBL" id="MBD3866938.1"/>
    </source>
</evidence>
<keyword evidence="8 14" id="KW-1133">Transmembrane helix</keyword>
<keyword evidence="14" id="KW-0573">Peptidoglycan synthesis</keyword>
<evidence type="ECO:0000256" key="13">
    <source>
        <dbReference type="ARBA" id="ARBA00047594"/>
    </source>
</evidence>
<keyword evidence="6 14" id="KW-0812">Transmembrane</keyword>
<dbReference type="PANTHER" id="PTHR30622">
    <property type="entry name" value="UNDECAPRENYL-DIPHOSPHATASE"/>
    <property type="match status" value="1"/>
</dbReference>
<sequence>MSMLLIAIVLGIVEGLTEFLPISSTGHLIVANALMGFEGERAEVYTIFIQLGAILSVVWEFRVRLFKVVADLPRRREARGFSFNLFLAFLPAAVIGLLVHDYISEHLFSSITVAWALIAGAVLILVVESLPLKPRTTVAENVSWKQALGIGFAQCLALWPGFSRSAATILGGLGLGLNRKAATEFSFFLAIPVMFAATIYDLLKNFEYLEASDAGWLSLSFVISFLVAWVSIRWLLRYVASHSFRMFAWYRIALGVLILGSSLGYG</sequence>
<dbReference type="GO" id="GO:0071555">
    <property type="term" value="P:cell wall organization"/>
    <property type="evidence" value="ECO:0007669"/>
    <property type="project" value="UniProtKB-KW"/>
</dbReference>
<evidence type="ECO:0000256" key="1">
    <source>
        <dbReference type="ARBA" id="ARBA00004651"/>
    </source>
</evidence>
<dbReference type="PANTHER" id="PTHR30622:SF3">
    <property type="entry name" value="UNDECAPRENYL-DIPHOSPHATASE"/>
    <property type="match status" value="1"/>
</dbReference>
<evidence type="ECO:0000256" key="2">
    <source>
        <dbReference type="ARBA" id="ARBA00010621"/>
    </source>
</evidence>
<gene>
    <name evidence="14" type="primary">uppP</name>
    <name evidence="15" type="ORF">IFK94_02345</name>
</gene>
<dbReference type="NCBIfam" id="NF001389">
    <property type="entry name" value="PRK00281.1-2"/>
    <property type="match status" value="1"/>
</dbReference>
<evidence type="ECO:0000256" key="11">
    <source>
        <dbReference type="ARBA" id="ARBA00032707"/>
    </source>
</evidence>
<dbReference type="NCBIfam" id="NF001390">
    <property type="entry name" value="PRK00281.1-4"/>
    <property type="match status" value="1"/>
</dbReference>
<dbReference type="EMBL" id="JACXWD010000004">
    <property type="protein sequence ID" value="MBD3866938.1"/>
    <property type="molecule type" value="Genomic_DNA"/>
</dbReference>
<dbReference type="HAMAP" id="MF_01006">
    <property type="entry name" value="Undec_diphosphatase"/>
    <property type="match status" value="1"/>
</dbReference>
<comment type="caution">
    <text evidence="15">The sequence shown here is derived from an EMBL/GenBank/DDBJ whole genome shotgun (WGS) entry which is preliminary data.</text>
</comment>
<dbReference type="GO" id="GO:0050380">
    <property type="term" value="F:undecaprenyl-diphosphatase activity"/>
    <property type="evidence" value="ECO:0007669"/>
    <property type="project" value="UniProtKB-UniRule"/>
</dbReference>
<dbReference type="Proteomes" id="UP000648239">
    <property type="component" value="Unassembled WGS sequence"/>
</dbReference>
<dbReference type="NCBIfam" id="TIGR00753">
    <property type="entry name" value="undec_PP_bacA"/>
    <property type="match status" value="1"/>
</dbReference>
<protein>
    <recommendedName>
        <fullName evidence="4 14">Undecaprenyl-diphosphatase</fullName>
        <ecNumber evidence="3 14">3.6.1.27</ecNumber>
    </recommendedName>
    <alternativeName>
        <fullName evidence="12 14">Bacitracin resistance protein</fullName>
    </alternativeName>
    <alternativeName>
        <fullName evidence="11 14">Undecaprenyl pyrophosphate phosphatase</fullName>
    </alternativeName>
</protein>
<dbReference type="GO" id="GO:0005886">
    <property type="term" value="C:plasma membrane"/>
    <property type="evidence" value="ECO:0007669"/>
    <property type="project" value="UniProtKB-SubCell"/>
</dbReference>
<keyword evidence="5 14" id="KW-1003">Cell membrane</keyword>
<keyword evidence="10 14" id="KW-0046">Antibiotic resistance</keyword>
<keyword evidence="14" id="KW-0133">Cell shape</keyword>
<dbReference type="GO" id="GO:0046677">
    <property type="term" value="P:response to antibiotic"/>
    <property type="evidence" value="ECO:0007669"/>
    <property type="project" value="UniProtKB-UniRule"/>
</dbReference>
<comment type="catalytic activity">
    <reaction evidence="13 14">
        <text>di-trans,octa-cis-undecaprenyl diphosphate + H2O = di-trans,octa-cis-undecaprenyl phosphate + phosphate + H(+)</text>
        <dbReference type="Rhea" id="RHEA:28094"/>
        <dbReference type="ChEBI" id="CHEBI:15377"/>
        <dbReference type="ChEBI" id="CHEBI:15378"/>
        <dbReference type="ChEBI" id="CHEBI:43474"/>
        <dbReference type="ChEBI" id="CHEBI:58405"/>
        <dbReference type="ChEBI" id="CHEBI:60392"/>
        <dbReference type="EC" id="3.6.1.27"/>
    </reaction>
</comment>
<comment type="function">
    <text evidence="14">Catalyzes the dephosphorylation of undecaprenyl diphosphate (UPP). Confers resistance to bacitracin.</text>
</comment>
<dbReference type="Pfam" id="PF02673">
    <property type="entry name" value="BacA"/>
    <property type="match status" value="1"/>
</dbReference>
<evidence type="ECO:0000256" key="7">
    <source>
        <dbReference type="ARBA" id="ARBA00022801"/>
    </source>
</evidence>
<evidence type="ECO:0000256" key="6">
    <source>
        <dbReference type="ARBA" id="ARBA00022692"/>
    </source>
</evidence>
<evidence type="ECO:0000256" key="8">
    <source>
        <dbReference type="ARBA" id="ARBA00022989"/>
    </source>
</evidence>
<feature type="transmembrane region" description="Helical" evidence="14">
    <location>
        <begin position="185"/>
        <end position="203"/>
    </location>
</feature>
<keyword evidence="9 14" id="KW-0472">Membrane</keyword>
<dbReference type="AlphaFoldDB" id="A0A8J6XZ09"/>
<evidence type="ECO:0000313" key="16">
    <source>
        <dbReference type="Proteomes" id="UP000648239"/>
    </source>
</evidence>
<keyword evidence="7 14" id="KW-0378">Hydrolase</keyword>
<comment type="subcellular location">
    <subcellularLocation>
        <location evidence="1 14">Cell membrane</location>
        <topology evidence="1 14">Multi-pass membrane protein</topology>
    </subcellularLocation>
</comment>
<dbReference type="EC" id="3.6.1.27" evidence="3 14"/>
<dbReference type="GO" id="GO:0009252">
    <property type="term" value="P:peptidoglycan biosynthetic process"/>
    <property type="evidence" value="ECO:0007669"/>
    <property type="project" value="UniProtKB-KW"/>
</dbReference>
<name>A0A8J6XZ09_9BACT</name>
<keyword evidence="14" id="KW-0961">Cell wall biogenesis/degradation</keyword>
<dbReference type="InterPro" id="IPR003824">
    <property type="entry name" value="UppP"/>
</dbReference>
<evidence type="ECO:0000256" key="9">
    <source>
        <dbReference type="ARBA" id="ARBA00023136"/>
    </source>
</evidence>
<comment type="miscellaneous">
    <text evidence="14">Bacitracin is thought to be involved in the inhibition of peptidoglycan synthesis by sequestering undecaprenyl diphosphate, thereby reducing the pool of lipid carrier available.</text>
</comment>
<evidence type="ECO:0000256" key="4">
    <source>
        <dbReference type="ARBA" id="ARBA00021581"/>
    </source>
</evidence>
<organism evidence="15 16">
    <name type="scientific">Candidatus Polarisedimenticola svalbardensis</name>
    <dbReference type="NCBI Taxonomy" id="2886004"/>
    <lineage>
        <taxon>Bacteria</taxon>
        <taxon>Pseudomonadati</taxon>
        <taxon>Acidobacteriota</taxon>
        <taxon>Candidatus Polarisedimenticolia</taxon>
        <taxon>Candidatus Polarisedimenticolales</taxon>
        <taxon>Candidatus Polarisedimenticolaceae</taxon>
        <taxon>Candidatus Polarisedimenticola</taxon>
    </lineage>
</organism>
<evidence type="ECO:0000256" key="10">
    <source>
        <dbReference type="ARBA" id="ARBA00023251"/>
    </source>
</evidence>
<evidence type="ECO:0000256" key="14">
    <source>
        <dbReference type="HAMAP-Rule" id="MF_01006"/>
    </source>
</evidence>
<dbReference type="GO" id="GO:0008360">
    <property type="term" value="P:regulation of cell shape"/>
    <property type="evidence" value="ECO:0007669"/>
    <property type="project" value="UniProtKB-KW"/>
</dbReference>
<comment type="similarity">
    <text evidence="2 14">Belongs to the UppP family.</text>
</comment>
<reference evidence="15 16" key="1">
    <citation type="submission" date="2020-08" db="EMBL/GenBank/DDBJ databases">
        <title>Acidobacteriota in marine sediments use diverse sulfur dissimilation pathways.</title>
        <authorList>
            <person name="Wasmund K."/>
        </authorList>
    </citation>
    <scope>NUCLEOTIDE SEQUENCE [LARGE SCALE GENOMIC DNA]</scope>
    <source>
        <strain evidence="15">MAG AM4</strain>
    </source>
</reference>